<dbReference type="STRING" id="89524.SAMN05444370_101110"/>
<sequence>MSGGAGPLEALIRAEIAAEGPMRLDRYMALCLGHPEHGYYARGEAFGAAGDFTTAPEISQMFGELLGLWCAQVWLDMGAPGRVILAELGPGRGAMMADALRAARALPGFLDAAEPWLVETSPALRALQRRSVPAAQGAGRLAEVPRGPIILLANEFFDALPIRQFVRAGGAWRERRVGVVEGALAWGLGPPLAEGLPPSAPNGAVLERSAASEAVAAEIGARLAADGGAALVVDYGAAPPATGGGDTLQALRRHAPADPLAEPGGADITAHVDFAALAGAIAAQGARLWPLTTQGALLGALGLAPRAAALAAARPDRAADIFAQRDRLAAPEQMGRLFKALAATGPEQPPPPGFGPGE</sequence>
<dbReference type="EMBL" id="FNQM01000001">
    <property type="protein sequence ID" value="SDZ74313.1"/>
    <property type="molecule type" value="Genomic_DNA"/>
</dbReference>
<dbReference type="GO" id="GO:0035243">
    <property type="term" value="F:protein-arginine omega-N symmetric methyltransferase activity"/>
    <property type="evidence" value="ECO:0007669"/>
    <property type="project" value="TreeGrafter"/>
</dbReference>
<accession>A0A1H3VHP4</accession>
<dbReference type="SUPFAM" id="SSF53335">
    <property type="entry name" value="S-adenosyl-L-methionine-dependent methyltransferases"/>
    <property type="match status" value="1"/>
</dbReference>
<dbReference type="GO" id="GO:0032259">
    <property type="term" value="P:methylation"/>
    <property type="evidence" value="ECO:0007669"/>
    <property type="project" value="UniProtKB-KW"/>
</dbReference>
<dbReference type="InterPro" id="IPR029063">
    <property type="entry name" value="SAM-dependent_MTases_sf"/>
</dbReference>
<dbReference type="Pfam" id="PF02636">
    <property type="entry name" value="Methyltransf_28"/>
    <property type="match status" value="1"/>
</dbReference>
<dbReference type="Proteomes" id="UP000198703">
    <property type="component" value="Unassembled WGS sequence"/>
</dbReference>
<keyword evidence="1 3" id="KW-0489">Methyltransferase</keyword>
<keyword evidence="2 3" id="KW-0808">Transferase</keyword>
<dbReference type="PANTHER" id="PTHR12049">
    <property type="entry name" value="PROTEIN ARGININE METHYLTRANSFERASE NDUFAF7, MITOCHONDRIAL"/>
    <property type="match status" value="1"/>
</dbReference>
<evidence type="ECO:0000313" key="3">
    <source>
        <dbReference type="EMBL" id="SDZ74313.1"/>
    </source>
</evidence>
<dbReference type="InterPro" id="IPR003788">
    <property type="entry name" value="NDUFAF7"/>
</dbReference>
<dbReference type="Gene3D" id="3.40.50.12710">
    <property type="match status" value="1"/>
</dbReference>
<protein>
    <submittedName>
        <fullName evidence="3">SAM-dependent methyltransferase, MidA family</fullName>
    </submittedName>
</protein>
<reference evidence="3 4" key="1">
    <citation type="submission" date="2016-10" db="EMBL/GenBank/DDBJ databases">
        <authorList>
            <person name="de Groot N.N."/>
        </authorList>
    </citation>
    <scope>NUCLEOTIDE SEQUENCE [LARGE SCALE GENOMIC DNA]</scope>
    <source>
        <strain evidence="3 4">DSM 15345</strain>
    </source>
</reference>
<evidence type="ECO:0000313" key="4">
    <source>
        <dbReference type="Proteomes" id="UP000198703"/>
    </source>
</evidence>
<keyword evidence="4" id="KW-1185">Reference proteome</keyword>
<evidence type="ECO:0000256" key="1">
    <source>
        <dbReference type="ARBA" id="ARBA00022603"/>
    </source>
</evidence>
<dbReference type="PANTHER" id="PTHR12049:SF7">
    <property type="entry name" value="PROTEIN ARGININE METHYLTRANSFERASE NDUFAF7, MITOCHONDRIAL"/>
    <property type="match status" value="1"/>
</dbReference>
<proteinExistence type="predicted"/>
<evidence type="ECO:0000256" key="2">
    <source>
        <dbReference type="ARBA" id="ARBA00022679"/>
    </source>
</evidence>
<dbReference type="InterPro" id="IPR038375">
    <property type="entry name" value="NDUFAF7_sf"/>
</dbReference>
<dbReference type="AlphaFoldDB" id="A0A1H3VHP4"/>
<name>A0A1H3VHP4_9RHOB</name>
<gene>
    <name evidence="3" type="ORF">SAMN05444370_101110</name>
</gene>
<organism evidence="3 4">
    <name type="scientific">Rubrimonas cliftonensis</name>
    <dbReference type="NCBI Taxonomy" id="89524"/>
    <lineage>
        <taxon>Bacteria</taxon>
        <taxon>Pseudomonadati</taxon>
        <taxon>Pseudomonadota</taxon>
        <taxon>Alphaproteobacteria</taxon>
        <taxon>Rhodobacterales</taxon>
        <taxon>Paracoccaceae</taxon>
        <taxon>Rubrimonas</taxon>
    </lineage>
</organism>